<protein>
    <submittedName>
        <fullName evidence="6">Two component transcriptional regulator, Fis family</fullName>
    </submittedName>
</protein>
<dbReference type="FunFam" id="3.40.50.300:FF:000006">
    <property type="entry name" value="DNA-binding transcriptional regulator NtrC"/>
    <property type="match status" value="1"/>
</dbReference>
<reference evidence="6 7" key="1">
    <citation type="journal article" date="2011" name="Stand. Genomic Sci.">
        <title>Complete genome sequence of Desulfobulbus propionicus type strain (1pr3).</title>
        <authorList>
            <person name="Pagani I."/>
            <person name="Lapidus A."/>
            <person name="Nolan M."/>
            <person name="Lucas S."/>
            <person name="Hammon N."/>
            <person name="Deshpande S."/>
            <person name="Cheng J.F."/>
            <person name="Chertkov O."/>
            <person name="Davenport K."/>
            <person name="Tapia R."/>
            <person name="Han C."/>
            <person name="Goodwin L."/>
            <person name="Pitluck S."/>
            <person name="Liolios K."/>
            <person name="Mavromatis K."/>
            <person name="Ivanova N."/>
            <person name="Mikhailova N."/>
            <person name="Pati A."/>
            <person name="Chen A."/>
            <person name="Palaniappan K."/>
            <person name="Land M."/>
            <person name="Hauser L."/>
            <person name="Chang Y.J."/>
            <person name="Jeffries C.D."/>
            <person name="Detter J.C."/>
            <person name="Brambilla E."/>
            <person name="Kannan K.P."/>
            <person name="Djao O.D."/>
            <person name="Rohde M."/>
            <person name="Pukall R."/>
            <person name="Spring S."/>
            <person name="Goker M."/>
            <person name="Sikorski J."/>
            <person name="Woyke T."/>
            <person name="Bristow J."/>
            <person name="Eisen J.A."/>
            <person name="Markowitz V."/>
            <person name="Hugenholtz P."/>
            <person name="Kyrpides N.C."/>
            <person name="Klenk H.P."/>
        </authorList>
    </citation>
    <scope>NUCLEOTIDE SEQUENCE [LARGE SCALE GENOMIC DNA]</scope>
    <source>
        <strain evidence="7">ATCC 33891 / DSM 2032 / 1pr3</strain>
    </source>
</reference>
<evidence type="ECO:0000256" key="1">
    <source>
        <dbReference type="ARBA" id="ARBA00022741"/>
    </source>
</evidence>
<dbReference type="PANTHER" id="PTHR32071:SF116">
    <property type="entry name" value="TRANSCRIPTIONAL REGULATORY PROTEIN GLRR"/>
    <property type="match status" value="1"/>
</dbReference>
<dbReference type="CDD" id="cd00009">
    <property type="entry name" value="AAA"/>
    <property type="match status" value="1"/>
</dbReference>
<dbReference type="Gene3D" id="1.10.10.60">
    <property type="entry name" value="Homeodomain-like"/>
    <property type="match status" value="1"/>
</dbReference>
<feature type="modified residue" description="4-aspartylphosphate" evidence="3">
    <location>
        <position position="68"/>
    </location>
</feature>
<dbReference type="GO" id="GO:0005524">
    <property type="term" value="F:ATP binding"/>
    <property type="evidence" value="ECO:0007669"/>
    <property type="project" value="UniProtKB-KW"/>
</dbReference>
<dbReference type="SMART" id="SM00448">
    <property type="entry name" value="REC"/>
    <property type="match status" value="1"/>
</dbReference>
<dbReference type="AlphaFoldDB" id="A0A7U3YMF6"/>
<keyword evidence="3" id="KW-0597">Phosphoprotein</keyword>
<dbReference type="Gene3D" id="3.40.50.2300">
    <property type="match status" value="1"/>
</dbReference>
<feature type="domain" description="Response regulatory" evidence="5">
    <location>
        <begin position="17"/>
        <end position="133"/>
    </location>
</feature>
<evidence type="ECO:0000256" key="3">
    <source>
        <dbReference type="PROSITE-ProRule" id="PRU00169"/>
    </source>
</evidence>
<dbReference type="Proteomes" id="UP000006365">
    <property type="component" value="Chromosome"/>
</dbReference>
<dbReference type="InterPro" id="IPR002078">
    <property type="entry name" value="Sigma_54_int"/>
</dbReference>
<dbReference type="Gene3D" id="3.40.50.300">
    <property type="entry name" value="P-loop containing nucleotide triphosphate hydrolases"/>
    <property type="match status" value="1"/>
</dbReference>
<evidence type="ECO:0000313" key="7">
    <source>
        <dbReference type="Proteomes" id="UP000006365"/>
    </source>
</evidence>
<evidence type="ECO:0000259" key="4">
    <source>
        <dbReference type="PROSITE" id="PS50045"/>
    </source>
</evidence>
<evidence type="ECO:0000256" key="2">
    <source>
        <dbReference type="ARBA" id="ARBA00022840"/>
    </source>
</evidence>
<dbReference type="SUPFAM" id="SSF52540">
    <property type="entry name" value="P-loop containing nucleoside triphosphate hydrolases"/>
    <property type="match status" value="1"/>
</dbReference>
<dbReference type="PANTHER" id="PTHR32071">
    <property type="entry name" value="TRANSCRIPTIONAL REGULATORY PROTEIN"/>
    <property type="match status" value="1"/>
</dbReference>
<dbReference type="SUPFAM" id="SSF52172">
    <property type="entry name" value="CheY-like"/>
    <property type="match status" value="1"/>
</dbReference>
<dbReference type="SUPFAM" id="SSF46689">
    <property type="entry name" value="Homeodomain-like"/>
    <property type="match status" value="1"/>
</dbReference>
<dbReference type="InterPro" id="IPR003593">
    <property type="entry name" value="AAA+_ATPase"/>
</dbReference>
<gene>
    <name evidence="6" type="ordered locus">Despr_1753</name>
</gene>
<accession>A0A7U3YMF6</accession>
<dbReference type="Gene3D" id="1.10.8.60">
    <property type="match status" value="1"/>
</dbReference>
<sequence>MNNRSATSPTNRDSLVDIVIVDDEQDFARGLARLVSGRFPEARVEAALSGAEALRLLAARKVQLMITDLRMPEMNGMQLLTEALKLDPDLSMVVLSAYGTIETAVEALHAGAYDFLTKPIEPEQLFRVVAKGLERSRLLTENNRLRQILSQQDSQGELVGEGPAMRTLRQAIGAVAQSDYTVLIRGESGTGKELAARLIHRLGGRADNPFLVVNCPAIPENLLESELFGHVRGAFTGADKAHQGLFAAAHTGTLHLDEIGDISPAVQTKLLRFLQNGEIRPVGSNESQSVDVRVIASTNRDLEASLRDNAFREDLYYRLNVLTLTLPALRERPEDIPLLAGHFLRRSCEEMGLAGKEMDAEVLQWLTARPWPGNVRELQSFIRRLAVFCTGERLDMALVRRVLEGSGQTDRPHRPVHGRPTRPMAYKEAKAEVVHAFTQDYVRNLLTLTRGNVSEAARISGLSRVALQKILARMGEQAATFRSQKGAP</sequence>
<keyword evidence="1" id="KW-0547">Nucleotide-binding</keyword>
<keyword evidence="2" id="KW-0067">ATP-binding</keyword>
<dbReference type="KEGG" id="dpr:Despr_1753"/>
<evidence type="ECO:0000313" key="6">
    <source>
        <dbReference type="EMBL" id="ADW17903.1"/>
    </source>
</evidence>
<proteinExistence type="predicted"/>
<dbReference type="SMART" id="SM00382">
    <property type="entry name" value="AAA"/>
    <property type="match status" value="1"/>
</dbReference>
<dbReference type="GO" id="GO:0006355">
    <property type="term" value="P:regulation of DNA-templated transcription"/>
    <property type="evidence" value="ECO:0007669"/>
    <property type="project" value="InterPro"/>
</dbReference>
<organism evidence="6 7">
    <name type="scientific">Desulfobulbus propionicus (strain ATCC 33891 / DSM 2032 / VKM B-1956 / 1pr3)</name>
    <dbReference type="NCBI Taxonomy" id="577650"/>
    <lineage>
        <taxon>Bacteria</taxon>
        <taxon>Pseudomonadati</taxon>
        <taxon>Thermodesulfobacteriota</taxon>
        <taxon>Desulfobulbia</taxon>
        <taxon>Desulfobulbales</taxon>
        <taxon>Desulfobulbaceae</taxon>
        <taxon>Desulfobulbus</taxon>
    </lineage>
</organism>
<feature type="domain" description="Sigma-54 factor interaction" evidence="4">
    <location>
        <begin position="158"/>
        <end position="387"/>
    </location>
</feature>
<evidence type="ECO:0000259" key="5">
    <source>
        <dbReference type="PROSITE" id="PS50110"/>
    </source>
</evidence>
<name>A0A7U3YMF6_DESPD</name>
<dbReference type="EMBL" id="CP002364">
    <property type="protein sequence ID" value="ADW17903.1"/>
    <property type="molecule type" value="Genomic_DNA"/>
</dbReference>
<dbReference type="InterPro" id="IPR011006">
    <property type="entry name" value="CheY-like_superfamily"/>
</dbReference>
<dbReference type="PROSITE" id="PS50045">
    <property type="entry name" value="SIGMA54_INTERACT_4"/>
    <property type="match status" value="1"/>
</dbReference>
<dbReference type="InterPro" id="IPR001789">
    <property type="entry name" value="Sig_transdc_resp-reg_receiver"/>
</dbReference>
<dbReference type="InterPro" id="IPR009057">
    <property type="entry name" value="Homeodomain-like_sf"/>
</dbReference>
<keyword evidence="7" id="KW-1185">Reference proteome</keyword>
<dbReference type="InterPro" id="IPR027417">
    <property type="entry name" value="P-loop_NTPase"/>
</dbReference>
<dbReference type="GO" id="GO:0000160">
    <property type="term" value="P:phosphorelay signal transduction system"/>
    <property type="evidence" value="ECO:0007669"/>
    <property type="project" value="InterPro"/>
</dbReference>
<dbReference type="RefSeq" id="WP_015724444.1">
    <property type="nucleotide sequence ID" value="NC_014972.1"/>
</dbReference>
<dbReference type="Pfam" id="PF00158">
    <property type="entry name" value="Sigma54_activat"/>
    <property type="match status" value="1"/>
</dbReference>
<dbReference type="Pfam" id="PF25601">
    <property type="entry name" value="AAA_lid_14"/>
    <property type="match status" value="1"/>
</dbReference>
<dbReference type="InterPro" id="IPR058031">
    <property type="entry name" value="AAA_lid_NorR"/>
</dbReference>
<dbReference type="Pfam" id="PF00072">
    <property type="entry name" value="Response_reg"/>
    <property type="match status" value="1"/>
</dbReference>
<dbReference type="PROSITE" id="PS50110">
    <property type="entry name" value="RESPONSE_REGULATORY"/>
    <property type="match status" value="1"/>
</dbReference>